<dbReference type="InterPro" id="IPR010071">
    <property type="entry name" value="AA_adenyl_dom"/>
</dbReference>
<dbReference type="InterPro" id="IPR045851">
    <property type="entry name" value="AMP-bd_C_sf"/>
</dbReference>
<feature type="domain" description="Carrier" evidence="8">
    <location>
        <begin position="962"/>
        <end position="1036"/>
    </location>
</feature>
<evidence type="ECO:0000256" key="1">
    <source>
        <dbReference type="ARBA" id="ARBA00001957"/>
    </source>
</evidence>
<keyword evidence="6" id="KW-0045">Antibiotic biosynthesis</keyword>
<dbReference type="Proteomes" id="UP001575622">
    <property type="component" value="Unassembled WGS sequence"/>
</dbReference>
<dbReference type="Pfam" id="PF00501">
    <property type="entry name" value="AMP-binding"/>
    <property type="match status" value="1"/>
</dbReference>
<comment type="caution">
    <text evidence="9">The sequence shown here is derived from an EMBL/GenBank/DDBJ whole genome shotgun (WGS) entry which is preliminary data.</text>
</comment>
<dbReference type="Gene3D" id="3.30.559.30">
    <property type="entry name" value="Nonribosomal peptide synthetase, condensation domain"/>
    <property type="match status" value="2"/>
</dbReference>
<comment type="similarity">
    <text evidence="2">Belongs to the ATP-dependent AMP-binding enzyme family.</text>
</comment>
<dbReference type="Pfam" id="PF00550">
    <property type="entry name" value="PP-binding"/>
    <property type="match status" value="1"/>
</dbReference>
<dbReference type="PROSITE" id="PS50075">
    <property type="entry name" value="CARRIER"/>
    <property type="match status" value="1"/>
</dbReference>
<dbReference type="SUPFAM" id="SSF56801">
    <property type="entry name" value="Acetyl-CoA synthetase-like"/>
    <property type="match status" value="1"/>
</dbReference>
<organism evidence="9 10">
    <name type="scientific">Paenibacillus oleatilyticus</name>
    <dbReference type="NCBI Taxonomy" id="2594886"/>
    <lineage>
        <taxon>Bacteria</taxon>
        <taxon>Bacillati</taxon>
        <taxon>Bacillota</taxon>
        <taxon>Bacilli</taxon>
        <taxon>Bacillales</taxon>
        <taxon>Paenibacillaceae</taxon>
        <taxon>Paenibacillus</taxon>
    </lineage>
</organism>
<evidence type="ECO:0000256" key="5">
    <source>
        <dbReference type="ARBA" id="ARBA00022598"/>
    </source>
</evidence>
<evidence type="ECO:0000256" key="4">
    <source>
        <dbReference type="ARBA" id="ARBA00022553"/>
    </source>
</evidence>
<evidence type="ECO:0000259" key="8">
    <source>
        <dbReference type="PROSITE" id="PS50075"/>
    </source>
</evidence>
<dbReference type="Gene3D" id="3.30.300.30">
    <property type="match status" value="1"/>
</dbReference>
<dbReference type="PROSITE" id="PS00012">
    <property type="entry name" value="PHOSPHOPANTETHEINE"/>
    <property type="match status" value="1"/>
</dbReference>
<keyword evidence="3" id="KW-0596">Phosphopantetheine</keyword>
<proteinExistence type="inferred from homology"/>
<dbReference type="InterPro" id="IPR001242">
    <property type="entry name" value="Condensation_dom"/>
</dbReference>
<dbReference type="SUPFAM" id="SSF52777">
    <property type="entry name" value="CoA-dependent acyltransferases"/>
    <property type="match status" value="4"/>
</dbReference>
<evidence type="ECO:0000256" key="6">
    <source>
        <dbReference type="ARBA" id="ARBA00023194"/>
    </source>
</evidence>
<dbReference type="Gene3D" id="3.30.559.10">
    <property type="entry name" value="Chloramphenicol acetyltransferase-like domain"/>
    <property type="match status" value="2"/>
</dbReference>
<dbReference type="NCBIfam" id="TIGR01720">
    <property type="entry name" value="NRPS-para261"/>
    <property type="match status" value="1"/>
</dbReference>
<dbReference type="Pfam" id="PF00668">
    <property type="entry name" value="Condensation"/>
    <property type="match status" value="2"/>
</dbReference>
<accession>A0ABV4VA42</accession>
<protein>
    <submittedName>
        <fullName evidence="9">Amino acid adenylation domain-containing protein</fullName>
    </submittedName>
</protein>
<dbReference type="InterPro" id="IPR009081">
    <property type="entry name" value="PP-bd_ACP"/>
</dbReference>
<keyword evidence="4" id="KW-0597">Phosphoprotein</keyword>
<dbReference type="Pfam" id="PF13193">
    <property type="entry name" value="AMP-binding_C"/>
    <property type="match status" value="1"/>
</dbReference>
<evidence type="ECO:0000256" key="7">
    <source>
        <dbReference type="ARBA" id="ARBA00023268"/>
    </source>
</evidence>
<dbReference type="Gene3D" id="3.40.50.980">
    <property type="match status" value="2"/>
</dbReference>
<comment type="cofactor">
    <cofactor evidence="1">
        <name>pantetheine 4'-phosphate</name>
        <dbReference type="ChEBI" id="CHEBI:47942"/>
    </cofactor>
</comment>
<name>A0ABV4VA42_9BACL</name>
<dbReference type="InterPro" id="IPR023213">
    <property type="entry name" value="CAT-like_dom_sf"/>
</dbReference>
<gene>
    <name evidence="9" type="ORF">ACEU3E_30450</name>
</gene>
<dbReference type="Gene3D" id="1.10.1200.10">
    <property type="entry name" value="ACP-like"/>
    <property type="match status" value="1"/>
</dbReference>
<dbReference type="RefSeq" id="WP_373956474.1">
    <property type="nucleotide sequence ID" value="NZ_JBHDLN010000022.1"/>
</dbReference>
<evidence type="ECO:0000313" key="10">
    <source>
        <dbReference type="Proteomes" id="UP001575622"/>
    </source>
</evidence>
<keyword evidence="7" id="KW-0511">Multifunctional enzyme</keyword>
<dbReference type="InterPro" id="IPR000873">
    <property type="entry name" value="AMP-dep_synth/lig_dom"/>
</dbReference>
<evidence type="ECO:0000313" key="9">
    <source>
        <dbReference type="EMBL" id="MFB0846524.1"/>
    </source>
</evidence>
<evidence type="ECO:0000256" key="2">
    <source>
        <dbReference type="ARBA" id="ARBA00006432"/>
    </source>
</evidence>
<dbReference type="PANTHER" id="PTHR45398">
    <property type="match status" value="1"/>
</dbReference>
<dbReference type="InterPro" id="IPR006162">
    <property type="entry name" value="Ppantetheine_attach_site"/>
</dbReference>
<dbReference type="PROSITE" id="PS00455">
    <property type="entry name" value="AMP_BINDING"/>
    <property type="match status" value="1"/>
</dbReference>
<dbReference type="InterPro" id="IPR020845">
    <property type="entry name" value="AMP-binding_CS"/>
</dbReference>
<dbReference type="Gene3D" id="2.30.38.10">
    <property type="entry name" value="Luciferase, Domain 3"/>
    <property type="match status" value="1"/>
</dbReference>
<dbReference type="SUPFAM" id="SSF47336">
    <property type="entry name" value="ACP-like"/>
    <property type="match status" value="1"/>
</dbReference>
<reference evidence="9 10" key="1">
    <citation type="submission" date="2024-09" db="EMBL/GenBank/DDBJ databases">
        <authorList>
            <person name="Makale K.P.P."/>
            <person name="Makhzoum A."/>
            <person name="Rantong G."/>
            <person name="Rahube T.O."/>
        </authorList>
    </citation>
    <scope>NUCLEOTIDE SEQUENCE [LARGE SCALE GENOMIC DNA]</scope>
    <source>
        <strain evidence="9 10">KM_D13</strain>
    </source>
</reference>
<dbReference type="EMBL" id="JBHDLN010000022">
    <property type="protein sequence ID" value="MFB0846524.1"/>
    <property type="molecule type" value="Genomic_DNA"/>
</dbReference>
<dbReference type="InterPro" id="IPR010060">
    <property type="entry name" value="NRPS_synth"/>
</dbReference>
<evidence type="ECO:0000256" key="3">
    <source>
        <dbReference type="ARBA" id="ARBA00022450"/>
    </source>
</evidence>
<dbReference type="PANTHER" id="PTHR45398:SF1">
    <property type="entry name" value="ENZYME, PUTATIVE (JCVI)-RELATED"/>
    <property type="match status" value="1"/>
</dbReference>
<dbReference type="InterPro" id="IPR025110">
    <property type="entry name" value="AMP-bd_C"/>
</dbReference>
<dbReference type="NCBIfam" id="TIGR01733">
    <property type="entry name" value="AA-adenyl-dom"/>
    <property type="match status" value="1"/>
</dbReference>
<sequence>MDKILYPLTHPQRRILQMETMNSGTPVCNIGGPVRYKGPIKLDVLEQAIHMFITGNEAVRLQITECDGEFKQYVEAYHGDRLDMFDFSSKSHGREAWEQWVKNEARKPIALTDSNLFYFALFKLPGHEYGYLAKFHHIIADGWSMQLMTDEITSNYQELIGVKSSEHIRRFGSYLDYLEQEQVYRKSQRFEKNRQYWANKLHTLPVHVPVTLSDKVTNQTRAERLSYDLDVQLSLTLRQTADLHGCSLHTLFVTFFCILVYKSTGYSDIIISVPVANRSGINQKRTFGMFTSTMPLRVEIPVKASFISLLAQINEELRKAYYHQKYPYDLLVQDLFAQSHASSHLYELCINCYNTRLQTEMNGIPIYNYQFHNGHQTYSLQLIVRDWSHDGHLTLDFDYKTEEYTDERIRNLYEKLQIVMAQVLESPDILVEELSLFGTGEEEELIFQYNSTKTEYPQERAIHQLFEEQTIRTPFKIALTDRNRSMTYIELNEKANQLSAYLINRGAGPGSIIALYMDHSFLTVIGILAVLKAGATYLPLDVSDPLDRVRYMLQETNCMLLLTDRDAQMELLEFPQLNLEDRSLYMGEKGNPTLRNGIEDVAYVIYTSGSTGEPKGTLIGHRSLVNYIWWARKMYVKDDSEVFALFTSLAFDLTVTSIFTPLISGGRIEIYPTKEGEQAIAQIVGRNQVTVLKLTPSHLSLIQKMRLSNTSIKRFIVGGEDLKSGLARDIQELFGPDIEILNEYGPTEATVGCMLGIYSYEDVQGDRVPIGYPADNVQIYLLDKYLRPVPKFEIGDIHISGEGLSKGYLKRPELNKEKFVANPFLPGQKMYRTGDRGRFLASGEMEYLGRDDELVKQNGYRIELSEIDNALLTCKGVARAVTLQLLNTSGHMYLCSFVVDLYSRTEKELKSELTATLPHYMIPTSIEFVENLPLNRNGKIDRQKLVSLKHDKDAVRVVEKIPPRNEKEAVLVQTISEILKVNGIGVTHSFYRLGGDSIGAIQIVSALQQKGYQIKVKDIMSHPVIEDMAGMLQSKITTGGNYTLGKGAVPITPIVSWFWGQGLKKPEHFNQNILLRIKEHVSDEMVVQAWRNIFWHHDSLRLCWDERAKQLRYTPVGEYSETIFENFDLSNIPTDQQEQEMNSVILHVNESFKLHTGPLAKACLVNHGNGVRYLLLTAHHLVMDGFSWRIILEDLQLALKQLEQGEIPKLPDKSHSYQQWAEMLPNYDGRREAPYWQRMIREYSFSPFSEGSGYLPDIFTDTRVVELEEQETAALLTSANEAYGTQARDLLLTALFLTIFRHWNIQQAIIELEGHGREELFKDIHLNRTVGWFTSLYPFGWALNGQDLSSQIKSMKEQIRQIPNNGAGYGILKYIKNEITHETAIPIRFNYLGEFPDTDYRQHWSIVGISGFSESSDALNGISSHNHLSCHLELKCIVIHQKLKISASYNRALMRNDDLINFIHTFKNQIRHIVEYCCSRDEMEYTVSDFDAAHLTEEDLNTLLG</sequence>
<keyword evidence="10" id="KW-1185">Reference proteome</keyword>
<dbReference type="InterPro" id="IPR036736">
    <property type="entry name" value="ACP-like_sf"/>
</dbReference>
<keyword evidence="5" id="KW-0436">Ligase</keyword>